<proteinExistence type="predicted"/>
<accession>A0A0H1BEN4</accession>
<dbReference type="Gene3D" id="2.60.120.200">
    <property type="match status" value="2"/>
</dbReference>
<comment type="caution">
    <text evidence="4">The sequence shown here is derived from an EMBL/GenBank/DDBJ whole genome shotgun (WGS) entry which is preliminary data.</text>
</comment>
<evidence type="ECO:0000256" key="2">
    <source>
        <dbReference type="SAM" id="SignalP"/>
    </source>
</evidence>
<evidence type="ECO:0000313" key="4">
    <source>
        <dbReference type="EMBL" id="KLJ09598.1"/>
    </source>
</evidence>
<feature type="compositionally biased region" description="Low complexity" evidence="1">
    <location>
        <begin position="273"/>
        <end position="344"/>
    </location>
</feature>
<dbReference type="PROSITE" id="PS51762">
    <property type="entry name" value="GH16_2"/>
    <property type="match status" value="1"/>
</dbReference>
<evidence type="ECO:0000256" key="1">
    <source>
        <dbReference type="SAM" id="MobiDB-lite"/>
    </source>
</evidence>
<dbReference type="AlphaFoldDB" id="A0A0H1BEN4"/>
<dbReference type="InterPro" id="IPR013320">
    <property type="entry name" value="ConA-like_dom_sf"/>
</dbReference>
<feature type="compositionally biased region" description="Polar residues" evidence="1">
    <location>
        <begin position="362"/>
        <end position="375"/>
    </location>
</feature>
<feature type="compositionally biased region" description="Low complexity" evidence="1">
    <location>
        <begin position="380"/>
        <end position="395"/>
    </location>
</feature>
<evidence type="ECO:0000259" key="3">
    <source>
        <dbReference type="PROSITE" id="PS51762"/>
    </source>
</evidence>
<feature type="chain" id="PRO_5005199324" description="GH16 domain-containing protein" evidence="2">
    <location>
        <begin position="19"/>
        <end position="475"/>
    </location>
</feature>
<keyword evidence="5" id="KW-1185">Reference proteome</keyword>
<dbReference type="SUPFAM" id="SSF49899">
    <property type="entry name" value="Concanavalin A-like lectins/glucanases"/>
    <property type="match status" value="1"/>
</dbReference>
<dbReference type="GO" id="GO:0004553">
    <property type="term" value="F:hydrolase activity, hydrolyzing O-glycosyl compounds"/>
    <property type="evidence" value="ECO:0007669"/>
    <property type="project" value="InterPro"/>
</dbReference>
<dbReference type="Pfam" id="PF26113">
    <property type="entry name" value="GH16_XgeA"/>
    <property type="match status" value="1"/>
</dbReference>
<feature type="region of interest" description="Disordered" evidence="1">
    <location>
        <begin position="273"/>
        <end position="419"/>
    </location>
</feature>
<protein>
    <recommendedName>
        <fullName evidence="3">GH16 domain-containing protein</fullName>
    </recommendedName>
</protein>
<name>A0A0H1BEN4_9EURO</name>
<reference evidence="5" key="1">
    <citation type="journal article" date="2015" name="PLoS Genet.">
        <title>The dynamic genome and transcriptome of the human fungal pathogen Blastomyces and close relative Emmonsia.</title>
        <authorList>
            <person name="Munoz J.F."/>
            <person name="Gauthier G.M."/>
            <person name="Desjardins C.A."/>
            <person name="Gallo J.E."/>
            <person name="Holder J."/>
            <person name="Sullivan T.D."/>
            <person name="Marty A.J."/>
            <person name="Carmen J.C."/>
            <person name="Chen Z."/>
            <person name="Ding L."/>
            <person name="Gujja S."/>
            <person name="Magrini V."/>
            <person name="Misas E."/>
            <person name="Mitreva M."/>
            <person name="Priest M."/>
            <person name="Saif S."/>
            <person name="Whiston E.A."/>
            <person name="Young S."/>
            <person name="Zeng Q."/>
            <person name="Goldman W.E."/>
            <person name="Mardis E.R."/>
            <person name="Taylor J.W."/>
            <person name="McEwen J.G."/>
            <person name="Clay O.K."/>
            <person name="Klein B.S."/>
            <person name="Cuomo C.A."/>
        </authorList>
    </citation>
    <scope>NUCLEOTIDE SEQUENCE [LARGE SCALE GENOMIC DNA]</scope>
    <source>
        <strain evidence="5">UAMH 139</strain>
    </source>
</reference>
<feature type="signal peptide" evidence="2">
    <location>
        <begin position="1"/>
        <end position="18"/>
    </location>
</feature>
<organism evidence="4 5">
    <name type="scientific">Blastomyces silverae</name>
    <dbReference type="NCBI Taxonomy" id="2060906"/>
    <lineage>
        <taxon>Eukaryota</taxon>
        <taxon>Fungi</taxon>
        <taxon>Dikarya</taxon>
        <taxon>Ascomycota</taxon>
        <taxon>Pezizomycotina</taxon>
        <taxon>Eurotiomycetes</taxon>
        <taxon>Eurotiomycetidae</taxon>
        <taxon>Onygenales</taxon>
        <taxon>Ajellomycetaceae</taxon>
        <taxon>Blastomyces</taxon>
    </lineage>
</organism>
<dbReference type="InterPro" id="IPR050546">
    <property type="entry name" value="Glycosyl_Hydrlase_16"/>
</dbReference>
<dbReference type="Proteomes" id="UP000053573">
    <property type="component" value="Unassembled WGS sequence"/>
</dbReference>
<dbReference type="CDD" id="cd02181">
    <property type="entry name" value="GH16_fungal_Lam16A_glucanase"/>
    <property type="match status" value="1"/>
</dbReference>
<gene>
    <name evidence="4" type="ORF">EMPG_14982</name>
</gene>
<feature type="compositionally biased region" description="Polar residues" evidence="1">
    <location>
        <begin position="399"/>
        <end position="413"/>
    </location>
</feature>
<dbReference type="EMBL" id="LDEV01002320">
    <property type="protein sequence ID" value="KLJ09598.1"/>
    <property type="molecule type" value="Genomic_DNA"/>
</dbReference>
<dbReference type="OrthoDB" id="192832at2759"/>
<dbReference type="GO" id="GO:0009251">
    <property type="term" value="P:glucan catabolic process"/>
    <property type="evidence" value="ECO:0007669"/>
    <property type="project" value="TreeGrafter"/>
</dbReference>
<dbReference type="InterPro" id="IPR000757">
    <property type="entry name" value="Beta-glucanase-like"/>
</dbReference>
<feature type="domain" description="GH16" evidence="3">
    <location>
        <begin position="15"/>
        <end position="271"/>
    </location>
</feature>
<sequence>MRATKLALFTALAKLSAGAYVLQDDYQPSNFFDDFTFFDGPDPSNAYVTYVDKSKALRDGLASNNNNVVYLGVDHQNVAKGRGRESVRLETKKTYKHGLIVADIAHMPGNICGTWPAFWATGASWPDDGEFDIIEGVNKQNKNVVALHTTAGCKVEENNKYSGELVTKDCDVYSPNQPSNQGCLFRAPSATSYGTAFNGIGGGVYATEWTSDYISIFNTAFCGDWAKATWNENGCAARGRTCEDYVKNNPWAFGEAYWSINYMKVFQINKGDTTTSTTTTSSSTTSSSSTQAPTTTMTTSSSTYEPSASSSTAPESSQSESTPSEYPQSSTAEPTASSSSYPESSPVPTDYPVPSSDEPTVPSATYSESLPSASVPSEYPTDTASVDPTDVSSVPSEYPTDTASVDPTDVSSCTPPPTQSCITYTTKTTIAVVVTIPESYKEALPTEPAGYPTNDKYASLKRRQHINEHAAAAHH</sequence>
<dbReference type="PANTHER" id="PTHR10963">
    <property type="entry name" value="GLYCOSYL HYDROLASE-RELATED"/>
    <property type="match status" value="1"/>
</dbReference>
<dbReference type="STRING" id="2060906.A0A0H1BEN4"/>
<dbReference type="PANTHER" id="PTHR10963:SF24">
    <property type="entry name" value="GLYCOSIDASE C21B10.07-RELATED"/>
    <property type="match status" value="1"/>
</dbReference>
<keyword evidence="2" id="KW-0732">Signal</keyword>
<evidence type="ECO:0000313" key="5">
    <source>
        <dbReference type="Proteomes" id="UP000053573"/>
    </source>
</evidence>